<sequence>MSDESAKPDHSPAAWKAFWADWRAANEHLEAMPHCEVTMTPGRLEVYCPRFEHRSPWKEAIVLLGGVGSVALWSPAVAAVLGVLSVLLLGWVASGRAGPAPERLIIEDGVVELERVASGSAAHRVERAVESVYLPSARIATAQVRARMDGEHAELAEQLEREGLHITGEDDRGRWVFGEGLASESSWALGFDVGDNGELAWLERKVGAYLRLVRGGYEPGGEAAVGKNPAYAAHDAWMAELPADSPRASSPGRSGAEEADRRRTQEEFAEALRADASPALPEGSAIERVDIPDGVRLELPGPGLSAERGVAVLFMSALLLGSLALIAGSIAVGVSLTGWTTIFGILVPLAVFLLLAFAVGAAEHLWRELSALVLHEQLSIDNSGLTHRRGRFGLESVAFIPYDKFEDVRLDFKPNTLDALYVYSFDAGPRRIALGHSFDELVWTARQIEDHIGPRSKVGRGEEYVFDFSEEGREEVVREEREQREEVEEVVGGHGG</sequence>
<keyword evidence="2" id="KW-0812">Transmembrane</keyword>
<feature type="compositionally biased region" description="Basic and acidic residues" evidence="1">
    <location>
        <begin position="255"/>
        <end position="267"/>
    </location>
</feature>
<keyword evidence="2" id="KW-0472">Membrane</keyword>
<proteinExistence type="predicted"/>
<gene>
    <name evidence="3" type="ORF">FIV42_01780</name>
</gene>
<feature type="region of interest" description="Disordered" evidence="1">
    <location>
        <begin position="477"/>
        <end position="496"/>
    </location>
</feature>
<evidence type="ECO:0000313" key="4">
    <source>
        <dbReference type="Proteomes" id="UP000315995"/>
    </source>
</evidence>
<organism evidence="3 4">
    <name type="scientific">Persicimonas caeni</name>
    <dbReference type="NCBI Taxonomy" id="2292766"/>
    <lineage>
        <taxon>Bacteria</taxon>
        <taxon>Deltaproteobacteria</taxon>
        <taxon>Bradymonadales</taxon>
        <taxon>Bradymonadaceae</taxon>
        <taxon>Persicimonas</taxon>
    </lineage>
</organism>
<evidence type="ECO:0000313" key="3">
    <source>
        <dbReference type="EMBL" id="QDG49509.1"/>
    </source>
</evidence>
<dbReference type="EMBL" id="CP041186">
    <property type="protein sequence ID" value="QDG49509.1"/>
    <property type="molecule type" value="Genomic_DNA"/>
</dbReference>
<feature type="transmembrane region" description="Helical" evidence="2">
    <location>
        <begin position="342"/>
        <end position="362"/>
    </location>
</feature>
<keyword evidence="2" id="KW-1133">Transmembrane helix</keyword>
<evidence type="ECO:0000256" key="2">
    <source>
        <dbReference type="SAM" id="Phobius"/>
    </source>
</evidence>
<feature type="transmembrane region" description="Helical" evidence="2">
    <location>
        <begin position="310"/>
        <end position="336"/>
    </location>
</feature>
<protein>
    <submittedName>
        <fullName evidence="3">Uncharacterized protein</fullName>
    </submittedName>
</protein>
<reference evidence="3 4" key="1">
    <citation type="submission" date="2019-06" db="EMBL/GenBank/DDBJ databases">
        <title>Persicimonas caeni gen. nov., sp. nov., a predatory bacterium isolated from solar saltern.</title>
        <authorList>
            <person name="Wang S."/>
        </authorList>
    </citation>
    <scope>NUCLEOTIDE SEQUENCE [LARGE SCALE GENOMIC DNA]</scope>
    <source>
        <strain evidence="3 4">YN101</strain>
    </source>
</reference>
<accession>A0A4Y6PMQ7</accession>
<feature type="region of interest" description="Disordered" evidence="1">
    <location>
        <begin position="242"/>
        <end position="267"/>
    </location>
</feature>
<dbReference type="Proteomes" id="UP000315995">
    <property type="component" value="Chromosome"/>
</dbReference>
<evidence type="ECO:0000256" key="1">
    <source>
        <dbReference type="SAM" id="MobiDB-lite"/>
    </source>
</evidence>
<feature type="transmembrane region" description="Helical" evidence="2">
    <location>
        <begin position="72"/>
        <end position="93"/>
    </location>
</feature>
<keyword evidence="4" id="KW-1185">Reference proteome</keyword>
<dbReference type="RefSeq" id="WP_141196006.1">
    <property type="nucleotide sequence ID" value="NZ_CP041186.1"/>
</dbReference>
<dbReference type="AlphaFoldDB" id="A0A4Y6PMQ7"/>
<name>A0A4Y6PMQ7_PERCE</name>
<accession>A0A5B8XYN0</accession>